<dbReference type="InterPro" id="IPR008914">
    <property type="entry name" value="PEBP"/>
</dbReference>
<dbReference type="SUPFAM" id="SSF49777">
    <property type="entry name" value="PEBP-like"/>
    <property type="match status" value="1"/>
</dbReference>
<dbReference type="NCBIfam" id="TIGR00481">
    <property type="entry name" value="YbhB/YbcL family Raf kinase inhibitor-like protein"/>
    <property type="match status" value="1"/>
</dbReference>
<dbReference type="CDD" id="cd03216">
    <property type="entry name" value="ABC_Carb_Monos_I"/>
    <property type="match status" value="1"/>
</dbReference>
<reference evidence="7 8" key="1">
    <citation type="submission" date="2019-05" db="EMBL/GenBank/DDBJ databases">
        <title>Ruegeria sp. nov., isolated from tidal flat.</title>
        <authorList>
            <person name="Kim W."/>
        </authorList>
    </citation>
    <scope>NUCLEOTIDE SEQUENCE [LARGE SCALE GENOMIC DNA]</scope>
    <source>
        <strain evidence="7 8">CAU 1488</strain>
    </source>
</reference>
<dbReference type="GO" id="GO:0004860">
    <property type="term" value="F:protein kinase inhibitor activity"/>
    <property type="evidence" value="ECO:0007669"/>
    <property type="project" value="UniProtKB-KW"/>
</dbReference>
<keyword evidence="7" id="KW-0649">Protein kinase inhibitor</keyword>
<keyword evidence="1" id="KW-0813">Transport</keyword>
<keyword evidence="2" id="KW-0762">Sugar transport</keyword>
<accession>A0ABY2WU10</accession>
<evidence type="ECO:0000313" key="8">
    <source>
        <dbReference type="Proteomes" id="UP001193035"/>
    </source>
</evidence>
<dbReference type="Pfam" id="PF00005">
    <property type="entry name" value="ABC_tran"/>
    <property type="match status" value="2"/>
</dbReference>
<dbReference type="PANTHER" id="PTHR43790">
    <property type="entry name" value="CARBOHYDRATE TRANSPORT ATP-BINDING PROTEIN MG119-RELATED"/>
    <property type="match status" value="1"/>
</dbReference>
<dbReference type="PROSITE" id="PS00211">
    <property type="entry name" value="ABC_TRANSPORTER_1"/>
    <property type="match status" value="1"/>
</dbReference>
<dbReference type="CDD" id="cd03215">
    <property type="entry name" value="ABC_Carb_Monos_II"/>
    <property type="match status" value="1"/>
</dbReference>
<name>A0ABY2WU10_9RHOB</name>
<feature type="domain" description="ABC transporter" evidence="6">
    <location>
        <begin position="31"/>
        <end position="265"/>
    </location>
</feature>
<dbReference type="PROSITE" id="PS50893">
    <property type="entry name" value="ABC_TRANSPORTER_2"/>
    <property type="match status" value="2"/>
</dbReference>
<dbReference type="InterPro" id="IPR050107">
    <property type="entry name" value="ABC_carbohydrate_import_ATPase"/>
</dbReference>
<dbReference type="Proteomes" id="UP001193035">
    <property type="component" value="Unassembled WGS sequence"/>
</dbReference>
<dbReference type="Gene3D" id="3.40.50.300">
    <property type="entry name" value="P-loop containing nucleotide triphosphate hydrolases"/>
    <property type="match status" value="2"/>
</dbReference>
<keyword evidence="5" id="KW-0067">ATP-binding</keyword>
<dbReference type="InterPro" id="IPR003593">
    <property type="entry name" value="AAA+_ATPase"/>
</dbReference>
<dbReference type="InterPro" id="IPR003439">
    <property type="entry name" value="ABC_transporter-like_ATP-bd"/>
</dbReference>
<keyword evidence="4" id="KW-0547">Nucleotide-binding</keyword>
<evidence type="ECO:0000259" key="6">
    <source>
        <dbReference type="PROSITE" id="PS50893"/>
    </source>
</evidence>
<protein>
    <submittedName>
        <fullName evidence="7">YbhB/YbcL family Raf kinase inhibitor-like protein</fullName>
    </submittedName>
</protein>
<organism evidence="7 8">
    <name type="scientific">Ruegeria sediminis</name>
    <dbReference type="NCBI Taxonomy" id="2583820"/>
    <lineage>
        <taxon>Bacteria</taxon>
        <taxon>Pseudomonadati</taxon>
        <taxon>Pseudomonadota</taxon>
        <taxon>Alphaproteobacteria</taxon>
        <taxon>Rhodobacterales</taxon>
        <taxon>Roseobacteraceae</taxon>
        <taxon>Ruegeria</taxon>
    </lineage>
</organism>
<proteinExistence type="predicted"/>
<evidence type="ECO:0000256" key="4">
    <source>
        <dbReference type="ARBA" id="ARBA00022741"/>
    </source>
</evidence>
<evidence type="ECO:0000256" key="1">
    <source>
        <dbReference type="ARBA" id="ARBA00022448"/>
    </source>
</evidence>
<evidence type="ECO:0000256" key="3">
    <source>
        <dbReference type="ARBA" id="ARBA00022737"/>
    </source>
</evidence>
<dbReference type="PANTHER" id="PTHR43790:SF9">
    <property type="entry name" value="GALACTOFURANOSE TRANSPORTER ATP-BINDING PROTEIN YTFR"/>
    <property type="match status" value="1"/>
</dbReference>
<dbReference type="CDD" id="cd00865">
    <property type="entry name" value="PEBP_bact_arch"/>
    <property type="match status" value="1"/>
</dbReference>
<dbReference type="InterPro" id="IPR036610">
    <property type="entry name" value="PEBP-like_sf"/>
</dbReference>
<keyword evidence="3" id="KW-0677">Repeat</keyword>
<dbReference type="InterPro" id="IPR027417">
    <property type="entry name" value="P-loop_NTPase"/>
</dbReference>
<gene>
    <name evidence="7" type="ORF">FGK63_18500</name>
</gene>
<feature type="domain" description="ABC transporter" evidence="6">
    <location>
        <begin position="279"/>
        <end position="527"/>
    </location>
</feature>
<dbReference type="SMART" id="SM00382">
    <property type="entry name" value="AAA"/>
    <property type="match status" value="1"/>
</dbReference>
<comment type="caution">
    <text evidence="7">The sequence shown here is derived from an EMBL/GenBank/DDBJ whole genome shotgun (WGS) entry which is preliminary data.</text>
</comment>
<dbReference type="SUPFAM" id="SSF52540">
    <property type="entry name" value="P-loop containing nucleoside triphosphate hydrolases"/>
    <property type="match status" value="2"/>
</dbReference>
<dbReference type="InterPro" id="IPR017871">
    <property type="entry name" value="ABC_transporter-like_CS"/>
</dbReference>
<dbReference type="EMBL" id="VCPD01000008">
    <property type="protein sequence ID" value="TMV04276.1"/>
    <property type="molecule type" value="Genomic_DNA"/>
</dbReference>
<evidence type="ECO:0000256" key="5">
    <source>
        <dbReference type="ARBA" id="ARBA00022840"/>
    </source>
</evidence>
<evidence type="ECO:0000313" key="7">
    <source>
        <dbReference type="EMBL" id="TMV04276.1"/>
    </source>
</evidence>
<keyword evidence="8" id="KW-1185">Reference proteome</keyword>
<dbReference type="Pfam" id="PF01161">
    <property type="entry name" value="PBP"/>
    <property type="match status" value="1"/>
</dbReference>
<dbReference type="Gene3D" id="3.90.280.10">
    <property type="entry name" value="PEBP-like"/>
    <property type="match status" value="1"/>
</dbReference>
<sequence>MIGRHVRGRSPNQPINPNHWPGARIVSAVAAELIDVRKTFGPTVALDRVSLRAYEGEVHAIIGGNGSGKSTLAKVISGVLVPDSGQVSIFGKTATNPSESKALGIANVYQEVLVADECSVLDNLFLGADGLFATAEPREDRYAKAQRILSDLLGFDLDPNAIVGELPLSIKQWITIARGMLTNPRLLILDESSAALDFEATERLFKKMREMKAKGCAIFIVTHRIAELVRIADRATVLRDGVSVGALSKDEITEENILHLIAGPERERAQAATEPVKRLLDRPVLRADDIRVWPDTAPFDFNLYPGEVVGVTGLDGQGQADFVRALAGVQPLESGSIRLVRDNVAEPIVDLRSARDNGISYVSGDRKKEGIFPNLSIFENMCMSIYREYAAGGIFSFLNRTKLDPIFEHETGQLATKMGDPGNLITSLSGGNQQKVLIARSFAERPRVLILNDPARGIDVGAKLDLYRNLREFAGRGNAVVFLSSEIEEFLDLCNRVLVFRGGVVSSTFEPPFDTHVILNATFGRKPDARLPGEEPHNVVRIERWHPHAEDGRPDARPVRLRPDIPRRIAMNQSGFLLMAPDIPQGSVIPGRFAETSKVSPALEWEGIPDGTRSFALAVTDPDLPAEFNFHRSFAHWLVHDIPGDVRRLPEGASMSSAMPSGSQELNSDFVTFGIPGFGRGYGGPWPPDRAHRYVFTLYALKTRTLNIPRDADLTAFAQAVMPVTIDQTSFTATYGPAKTALPAA</sequence>
<evidence type="ECO:0000256" key="2">
    <source>
        <dbReference type="ARBA" id="ARBA00022597"/>
    </source>
</evidence>
<dbReference type="InterPro" id="IPR005247">
    <property type="entry name" value="YbhB_YbcL/LppC-like"/>
</dbReference>